<dbReference type="OrthoDB" id="785928at2759"/>
<accession>A0A1U8GKT2</accession>
<dbReference type="STRING" id="4072.A0A1U8GKT2"/>
<proteinExistence type="predicted"/>
<dbReference type="PANTHER" id="PTHR37182">
    <property type="entry name" value="F24J8.11 PROTEIN"/>
    <property type="match status" value="1"/>
</dbReference>
<name>A0A1U8GKT2_CAPAN</name>
<evidence type="ECO:0000313" key="4">
    <source>
        <dbReference type="Proteomes" id="UP000222542"/>
    </source>
</evidence>
<feature type="chain" id="PRO_5019384467" evidence="2">
    <location>
        <begin position="22"/>
        <end position="135"/>
    </location>
</feature>
<dbReference type="GO" id="GO:0009543">
    <property type="term" value="C:chloroplast thylakoid lumen"/>
    <property type="evidence" value="ECO:0007669"/>
    <property type="project" value="EnsemblPlants"/>
</dbReference>
<feature type="region of interest" description="Disordered" evidence="1">
    <location>
        <begin position="76"/>
        <end position="135"/>
    </location>
</feature>
<dbReference type="AlphaFoldDB" id="A0A1U8GKT2"/>
<sequence length="135" mass="14319">MHIHTHTKIMAQLLSSTVAVATLTSLSTTKKNASLVSSSRVLDFHHQGGESDANIVSRRSLALSLAGVAVALNAGNKTAHAAARRPPPPPPTEKKDPNVSGVLAKVLASKRRKEAMKESIAKLREKGKPIKESSE</sequence>
<comment type="caution">
    <text evidence="3">The sequence shown here is derived from an EMBL/GenBank/DDBJ whole genome shotgun (WGS) entry which is preliminary data.</text>
</comment>
<dbReference type="KEGG" id="cann:107870011"/>
<reference evidence="3 4" key="1">
    <citation type="journal article" date="2014" name="Nat. Genet.">
        <title>Genome sequence of the hot pepper provides insights into the evolution of pungency in Capsicum species.</title>
        <authorList>
            <person name="Kim S."/>
            <person name="Park M."/>
            <person name="Yeom S.I."/>
            <person name="Kim Y.M."/>
            <person name="Lee J.M."/>
            <person name="Lee H.A."/>
            <person name="Seo E."/>
            <person name="Choi J."/>
            <person name="Cheong K."/>
            <person name="Kim K.T."/>
            <person name="Jung K."/>
            <person name="Lee G.W."/>
            <person name="Oh S.K."/>
            <person name="Bae C."/>
            <person name="Kim S.B."/>
            <person name="Lee H.Y."/>
            <person name="Kim S.Y."/>
            <person name="Kim M.S."/>
            <person name="Kang B.C."/>
            <person name="Jo Y.D."/>
            <person name="Yang H.B."/>
            <person name="Jeong H.J."/>
            <person name="Kang W.H."/>
            <person name="Kwon J.K."/>
            <person name="Shin C."/>
            <person name="Lim J.Y."/>
            <person name="Park J.H."/>
            <person name="Huh J.H."/>
            <person name="Kim J.S."/>
            <person name="Kim B.D."/>
            <person name="Cohen O."/>
            <person name="Paran I."/>
            <person name="Suh M.C."/>
            <person name="Lee S.B."/>
            <person name="Kim Y.K."/>
            <person name="Shin Y."/>
            <person name="Noh S.J."/>
            <person name="Park J."/>
            <person name="Seo Y.S."/>
            <person name="Kwon S.Y."/>
            <person name="Kim H.A."/>
            <person name="Park J.M."/>
            <person name="Kim H.J."/>
            <person name="Choi S.B."/>
            <person name="Bosland P.W."/>
            <person name="Reeves G."/>
            <person name="Jo S.H."/>
            <person name="Lee B.W."/>
            <person name="Cho H.T."/>
            <person name="Choi H.S."/>
            <person name="Lee M.S."/>
            <person name="Yu Y."/>
            <person name="Do Choi Y."/>
            <person name="Park B.S."/>
            <person name="van Deynze A."/>
            <person name="Ashrafi H."/>
            <person name="Hill T."/>
            <person name="Kim W.T."/>
            <person name="Pai H.S."/>
            <person name="Ahn H.K."/>
            <person name="Yeam I."/>
            <person name="Giovannoni J.J."/>
            <person name="Rose J.K."/>
            <person name="Sorensen I."/>
            <person name="Lee S.J."/>
            <person name="Kim R.W."/>
            <person name="Choi I.Y."/>
            <person name="Choi B.S."/>
            <person name="Lim J.S."/>
            <person name="Lee Y.H."/>
            <person name="Choi D."/>
        </authorList>
    </citation>
    <scope>NUCLEOTIDE SEQUENCE [LARGE SCALE GENOMIC DNA]</scope>
    <source>
        <strain evidence="4">cv. CM334</strain>
    </source>
</reference>
<keyword evidence="2" id="KW-0732">Signal</keyword>
<reference evidence="3 4" key="2">
    <citation type="journal article" date="2017" name="Genome Biol.">
        <title>New reference genome sequences of hot pepper reveal the massive evolution of plant disease-resistance genes by retroduplication.</title>
        <authorList>
            <person name="Kim S."/>
            <person name="Park J."/>
            <person name="Yeom S.I."/>
            <person name="Kim Y.M."/>
            <person name="Seo E."/>
            <person name="Kim K.T."/>
            <person name="Kim M.S."/>
            <person name="Lee J.M."/>
            <person name="Cheong K."/>
            <person name="Shin H.S."/>
            <person name="Kim S.B."/>
            <person name="Han K."/>
            <person name="Lee J."/>
            <person name="Park M."/>
            <person name="Lee H.A."/>
            <person name="Lee H.Y."/>
            <person name="Lee Y."/>
            <person name="Oh S."/>
            <person name="Lee J.H."/>
            <person name="Choi E."/>
            <person name="Choi E."/>
            <person name="Lee S.E."/>
            <person name="Jeon J."/>
            <person name="Kim H."/>
            <person name="Choi G."/>
            <person name="Song H."/>
            <person name="Lee J."/>
            <person name="Lee S.C."/>
            <person name="Kwon J.K."/>
            <person name="Lee H.Y."/>
            <person name="Koo N."/>
            <person name="Hong Y."/>
            <person name="Kim R.W."/>
            <person name="Kang W.H."/>
            <person name="Huh J.H."/>
            <person name="Kang B.C."/>
            <person name="Yang T.J."/>
            <person name="Lee Y.H."/>
            <person name="Bennetzen J.L."/>
            <person name="Choi D."/>
        </authorList>
    </citation>
    <scope>NUCLEOTIDE SEQUENCE [LARGE SCALE GENOMIC DNA]</scope>
    <source>
        <strain evidence="4">cv. CM334</strain>
    </source>
</reference>
<evidence type="ECO:0000256" key="1">
    <source>
        <dbReference type="SAM" id="MobiDB-lite"/>
    </source>
</evidence>
<gene>
    <name evidence="3" type="ORF">T459_13626</name>
</gene>
<feature type="compositionally biased region" description="Basic and acidic residues" evidence="1">
    <location>
        <begin position="115"/>
        <end position="135"/>
    </location>
</feature>
<protein>
    <submittedName>
        <fullName evidence="3">Uncharacterized protein</fullName>
    </submittedName>
</protein>
<evidence type="ECO:0000313" key="3">
    <source>
        <dbReference type="EMBL" id="PHT80611.1"/>
    </source>
</evidence>
<feature type="signal peptide" evidence="2">
    <location>
        <begin position="1"/>
        <end position="21"/>
    </location>
</feature>
<dbReference type="OMA" id="HTHTKIM"/>
<keyword evidence="4" id="KW-1185">Reference proteome</keyword>
<dbReference type="Proteomes" id="UP000222542">
    <property type="component" value="Unassembled WGS sequence"/>
</dbReference>
<evidence type="ECO:0000256" key="2">
    <source>
        <dbReference type="SAM" id="SignalP"/>
    </source>
</evidence>
<dbReference type="EMBL" id="AYRZ02000005">
    <property type="protein sequence ID" value="PHT80611.1"/>
    <property type="molecule type" value="Genomic_DNA"/>
</dbReference>
<dbReference type="Gramene" id="PHT80611">
    <property type="protein sequence ID" value="PHT80611"/>
    <property type="gene ID" value="T459_13626"/>
</dbReference>
<organism evidence="3 4">
    <name type="scientific">Capsicum annuum</name>
    <name type="common">Capsicum pepper</name>
    <dbReference type="NCBI Taxonomy" id="4072"/>
    <lineage>
        <taxon>Eukaryota</taxon>
        <taxon>Viridiplantae</taxon>
        <taxon>Streptophyta</taxon>
        <taxon>Embryophyta</taxon>
        <taxon>Tracheophyta</taxon>
        <taxon>Spermatophyta</taxon>
        <taxon>Magnoliopsida</taxon>
        <taxon>eudicotyledons</taxon>
        <taxon>Gunneridae</taxon>
        <taxon>Pentapetalae</taxon>
        <taxon>asterids</taxon>
        <taxon>lamiids</taxon>
        <taxon>Solanales</taxon>
        <taxon>Solanaceae</taxon>
        <taxon>Solanoideae</taxon>
        <taxon>Capsiceae</taxon>
        <taxon>Capsicum</taxon>
    </lineage>
</organism>
<dbReference type="PANTHER" id="PTHR37182:SF2">
    <property type="entry name" value="F24J8.11 PROTEIN"/>
    <property type="match status" value="1"/>
</dbReference>